<evidence type="ECO:0000256" key="4">
    <source>
        <dbReference type="PIRNR" id="PIRNR002756"/>
    </source>
</evidence>
<keyword evidence="2 4" id="KW-0813">Transport</keyword>
<proteinExistence type="inferred from homology"/>
<dbReference type="SUPFAM" id="SSF53850">
    <property type="entry name" value="Periplasmic binding protein-like II"/>
    <property type="match status" value="1"/>
</dbReference>
<sequence>MNNKLKMSLLTILLGALGFADLLGAGATFPQPLYSKIFAVYEQQKGVKVNYQGIGSGGGIKQLTEKVIDFGGTDAYMTDKEIAAAGAPIVHIPTCIGAVVVAYNLPGNPDLKLTPALVSKIFNGEINKWSDPQIAAVNPGLKLNGDIFVVHRSDSSGTTSIFTDYLSQIDPTNWKMSKTFSTKSKLAVGGKGNSGVAGLIKQMPGAIGYTEIAYANQNKMKYAAVQNSSGVFITPSLESTSAAADVEIPADTRASIVNTKARDGYPICGFTWLVAYQDLSKNPAKAREVTDLLKWIIADGQAFTRELDYGRLPQSVAAKALANVNSIKVN</sequence>
<dbReference type="Pfam" id="PF12849">
    <property type="entry name" value="PBP_like_2"/>
    <property type="match status" value="1"/>
</dbReference>
<dbReference type="GO" id="GO:0042301">
    <property type="term" value="F:phosphate ion binding"/>
    <property type="evidence" value="ECO:0007669"/>
    <property type="project" value="InterPro"/>
</dbReference>
<comment type="similarity">
    <text evidence="1 4">Belongs to the PstS family.</text>
</comment>
<evidence type="ECO:0000259" key="5">
    <source>
        <dbReference type="Pfam" id="PF12849"/>
    </source>
</evidence>
<dbReference type="InterPro" id="IPR005673">
    <property type="entry name" value="ABC_phos-bd_PstS"/>
</dbReference>
<gene>
    <name evidence="6" type="primary">pstS</name>
    <name evidence="6" type="ORF">NO1_0382</name>
</gene>
<dbReference type="NCBIfam" id="TIGR00975">
    <property type="entry name" value="3a0107s03"/>
    <property type="match status" value="1"/>
</dbReference>
<evidence type="ECO:0000313" key="7">
    <source>
        <dbReference type="Proteomes" id="UP000269352"/>
    </source>
</evidence>
<dbReference type="CDD" id="cd13565">
    <property type="entry name" value="PBP2_PstS"/>
    <property type="match status" value="1"/>
</dbReference>
<dbReference type="EMBL" id="BGZN01000004">
    <property type="protein sequence ID" value="GBR72925.1"/>
    <property type="molecule type" value="Genomic_DNA"/>
</dbReference>
<accession>A0A388T9K8</accession>
<feature type="domain" description="PBP" evidence="5">
    <location>
        <begin position="22"/>
        <end position="299"/>
    </location>
</feature>
<reference evidence="6 7" key="1">
    <citation type="journal article" date="2019" name="ISME J.">
        <title>Genome analyses of uncultured TG2/ZB3 bacteria in 'Margulisbacteria' specifically attached to ectosymbiotic spirochetes of protists in the termite gut.</title>
        <authorList>
            <person name="Utami Y.D."/>
            <person name="Kuwahara H."/>
            <person name="Igai K."/>
            <person name="Murakami T."/>
            <person name="Sugaya K."/>
            <person name="Morikawa T."/>
            <person name="Nagura Y."/>
            <person name="Yuki M."/>
            <person name="Deevong P."/>
            <person name="Inoue T."/>
            <person name="Kihara K."/>
            <person name="Lo N."/>
            <person name="Yamada A."/>
            <person name="Ohkuma M."/>
            <person name="Hongoh Y."/>
        </authorList>
    </citation>
    <scope>NUCLEOTIDE SEQUENCE [LARGE SCALE GENOMIC DNA]</scope>
    <source>
        <strain evidence="6">NkOx7-01</strain>
    </source>
</reference>
<keyword evidence="3 4" id="KW-0592">Phosphate transport</keyword>
<evidence type="ECO:0000256" key="3">
    <source>
        <dbReference type="ARBA" id="ARBA00022592"/>
    </source>
</evidence>
<evidence type="ECO:0000313" key="6">
    <source>
        <dbReference type="EMBL" id="GBR72925.1"/>
    </source>
</evidence>
<dbReference type="InterPro" id="IPR050962">
    <property type="entry name" value="Phosphate-bind_PstS"/>
</dbReference>
<evidence type="ECO:0000256" key="2">
    <source>
        <dbReference type="ARBA" id="ARBA00022448"/>
    </source>
</evidence>
<dbReference type="GO" id="GO:0035435">
    <property type="term" value="P:phosphate ion transmembrane transport"/>
    <property type="evidence" value="ECO:0007669"/>
    <property type="project" value="InterPro"/>
</dbReference>
<dbReference type="GO" id="GO:0043190">
    <property type="term" value="C:ATP-binding cassette (ABC) transporter complex"/>
    <property type="evidence" value="ECO:0007669"/>
    <property type="project" value="InterPro"/>
</dbReference>
<keyword evidence="7" id="KW-1185">Reference proteome</keyword>
<organism evidence="6 7">
    <name type="scientific">Termititenax aidoneus</name>
    <dbReference type="NCBI Taxonomy" id="2218524"/>
    <lineage>
        <taxon>Bacteria</taxon>
        <taxon>Bacillati</taxon>
        <taxon>Candidatus Margulisiibacteriota</taxon>
        <taxon>Candidatus Termititenacia</taxon>
        <taxon>Candidatus Termititenacales</taxon>
        <taxon>Candidatus Termititenacaceae</taxon>
        <taxon>Candidatus Termititenax</taxon>
    </lineage>
</organism>
<dbReference type="PIRSF" id="PIRSF002756">
    <property type="entry name" value="PstS"/>
    <property type="match status" value="1"/>
</dbReference>
<dbReference type="Gene3D" id="3.40.190.10">
    <property type="entry name" value="Periplasmic binding protein-like II"/>
    <property type="match status" value="2"/>
</dbReference>
<evidence type="ECO:0000256" key="1">
    <source>
        <dbReference type="ARBA" id="ARBA00008725"/>
    </source>
</evidence>
<dbReference type="PANTHER" id="PTHR42996:SF1">
    <property type="entry name" value="PHOSPHATE-BINDING PROTEIN PSTS"/>
    <property type="match status" value="1"/>
</dbReference>
<dbReference type="AlphaFoldDB" id="A0A388T9K8"/>
<dbReference type="Proteomes" id="UP000269352">
    <property type="component" value="Unassembled WGS sequence"/>
</dbReference>
<comment type="caution">
    <text evidence="6">The sequence shown here is derived from an EMBL/GenBank/DDBJ whole genome shotgun (WGS) entry which is preliminary data.</text>
</comment>
<dbReference type="PANTHER" id="PTHR42996">
    <property type="entry name" value="PHOSPHATE-BINDING PROTEIN PSTS"/>
    <property type="match status" value="1"/>
</dbReference>
<name>A0A388T9K8_TERA1</name>
<protein>
    <recommendedName>
        <fullName evidence="4">Phosphate-binding protein</fullName>
    </recommendedName>
</protein>
<dbReference type="InterPro" id="IPR024370">
    <property type="entry name" value="PBP_domain"/>
</dbReference>